<reference evidence="1" key="1">
    <citation type="submission" date="2019-11" db="EMBL/GenBank/DDBJ databases">
        <title>Nori genome reveals adaptations in red seaweeds to the harsh intertidal environment.</title>
        <authorList>
            <person name="Wang D."/>
            <person name="Mao Y."/>
        </authorList>
    </citation>
    <scope>NUCLEOTIDE SEQUENCE</scope>
    <source>
        <tissue evidence="1">Gametophyte</tissue>
    </source>
</reference>
<accession>A0ACC3C8M7</accession>
<sequence>MAPAPATARRPSTSVAAAAFVAAPLATGGGAAPRRCTADVRRAAWGSGGGSGGGGGGGALSRPARRLCLRARPAGWLPVPLRRSRSGASRLPAPPVAAAASPESDAVGGRTPSSAGTEGGGGVGGATWATTTGTSAAAAASADAATAGSAATAGAPPATSVAARLESPAAVAEAAPAQLPAGTPFDYTNQWYPIFYVRDLDATVVTPFWLLGHPLVVWWAGGGDGPGAASGGGAAGECGWSVLADVCPHRGAPLSEGRVAPAEGEKPAAIVCGYHGWEFNRCGGCVQIPQRPPTPSGRIPPTASVSRAYASRVVAGRLWVFGGDVATAATAPPPYIPYDFQHREAVSFRDVVRILPYDPTTLVENVIDPAHVQVAHHGTDQGRRTAAVPIKFRMVPVDAETMDGGPEGWASTHTDVPGEGKYVPLDTDAERVWAESVGIVAGQGNGRAAAMAAADPSGAFAAHYYSSTAPMPPMSRLTFRPPFTVVYQVRAVPPSPAGAGGVPPKVRSLCLWMTGVPSRPGETRLVIAMAVPPLTGWKGLLFRLRPAVLSHQAVNVVLDGDNSMLAGQEQRVAAAGGWRAAYHLVAGEADDLVLRYRRWLDREGGAIPWAPSPAGAGVGVAETAVGLGGRALSPSEAAVDRYSSHVRHCVICRTALACLFAARVVVAVLAVIAAGVTAAGVAAPAAVPPVMAAVSAVVAAVGVWGVAALGAAVRRFGATDVAKRLAHSA</sequence>
<proteinExistence type="predicted"/>
<organism evidence="1 2">
    <name type="scientific">Pyropia yezoensis</name>
    <name type="common">Susabi-nori</name>
    <name type="synonym">Porphyra yezoensis</name>
    <dbReference type="NCBI Taxonomy" id="2788"/>
    <lineage>
        <taxon>Eukaryota</taxon>
        <taxon>Rhodophyta</taxon>
        <taxon>Bangiophyceae</taxon>
        <taxon>Bangiales</taxon>
        <taxon>Bangiaceae</taxon>
        <taxon>Pyropia</taxon>
    </lineage>
</organism>
<evidence type="ECO:0000313" key="2">
    <source>
        <dbReference type="Proteomes" id="UP000798662"/>
    </source>
</evidence>
<comment type="caution">
    <text evidence="1">The sequence shown here is derived from an EMBL/GenBank/DDBJ whole genome shotgun (WGS) entry which is preliminary data.</text>
</comment>
<evidence type="ECO:0000313" key="1">
    <source>
        <dbReference type="EMBL" id="KAK1866580.1"/>
    </source>
</evidence>
<gene>
    <name evidence="1" type="ORF">I4F81_009096</name>
</gene>
<protein>
    <submittedName>
        <fullName evidence="1">Uncharacterized protein</fullName>
    </submittedName>
</protein>
<name>A0ACC3C8M7_PYRYE</name>
<keyword evidence="2" id="KW-1185">Reference proteome</keyword>
<dbReference type="Proteomes" id="UP000798662">
    <property type="component" value="Chromosome 2"/>
</dbReference>
<dbReference type="EMBL" id="CM020619">
    <property type="protein sequence ID" value="KAK1866580.1"/>
    <property type="molecule type" value="Genomic_DNA"/>
</dbReference>